<evidence type="ECO:0000256" key="1">
    <source>
        <dbReference type="PROSITE-ProRule" id="PRU00325"/>
    </source>
</evidence>
<organism evidence="3 4">
    <name type="scientific">Microctonus hyperodae</name>
    <name type="common">Parasitoid wasp</name>
    <dbReference type="NCBI Taxonomy" id="165561"/>
    <lineage>
        <taxon>Eukaryota</taxon>
        <taxon>Metazoa</taxon>
        <taxon>Ecdysozoa</taxon>
        <taxon>Arthropoda</taxon>
        <taxon>Hexapoda</taxon>
        <taxon>Insecta</taxon>
        <taxon>Pterygota</taxon>
        <taxon>Neoptera</taxon>
        <taxon>Endopterygota</taxon>
        <taxon>Hymenoptera</taxon>
        <taxon>Apocrita</taxon>
        <taxon>Ichneumonoidea</taxon>
        <taxon>Braconidae</taxon>
        <taxon>Euphorinae</taxon>
        <taxon>Microctonus</taxon>
    </lineage>
</organism>
<dbReference type="AlphaFoldDB" id="A0AA39C524"/>
<proteinExistence type="predicted"/>
<keyword evidence="1" id="KW-0479">Metal-binding</keyword>
<keyword evidence="1" id="KW-0862">Zinc</keyword>
<accession>A0AA39C524</accession>
<dbReference type="Proteomes" id="UP001168972">
    <property type="component" value="Unassembled WGS sequence"/>
</dbReference>
<evidence type="ECO:0000313" key="3">
    <source>
        <dbReference type="EMBL" id="KAK0158065.1"/>
    </source>
</evidence>
<feature type="domain" description="SWIM-type" evidence="2">
    <location>
        <begin position="16"/>
        <end position="46"/>
    </location>
</feature>
<dbReference type="GO" id="GO:0008270">
    <property type="term" value="F:zinc ion binding"/>
    <property type="evidence" value="ECO:0007669"/>
    <property type="project" value="UniProtKB-KW"/>
</dbReference>
<gene>
    <name evidence="3" type="ORF">PV327_011174</name>
</gene>
<reference evidence="3" key="1">
    <citation type="journal article" date="2023" name="bioRxiv">
        <title>Scaffold-level genome assemblies of two parasitoid biocontrol wasps reveal the parthenogenesis mechanism and an associated novel virus.</title>
        <authorList>
            <person name="Inwood S."/>
            <person name="Skelly J."/>
            <person name="Guhlin J."/>
            <person name="Harrop T."/>
            <person name="Goldson S."/>
            <person name="Dearden P."/>
        </authorList>
    </citation>
    <scope>NUCLEOTIDE SEQUENCE</scope>
    <source>
        <strain evidence="3">Lincoln</strain>
        <tissue evidence="3">Whole body</tissue>
    </source>
</reference>
<comment type="caution">
    <text evidence="3">The sequence shown here is derived from an EMBL/GenBank/DDBJ whole genome shotgun (WGS) entry which is preliminary data.</text>
</comment>
<dbReference type="InterPro" id="IPR007527">
    <property type="entry name" value="Znf_SWIM"/>
</dbReference>
<dbReference type="EMBL" id="JAQQBR010001975">
    <property type="protein sequence ID" value="KAK0158065.1"/>
    <property type="molecule type" value="Genomic_DNA"/>
</dbReference>
<keyword evidence="1" id="KW-0863">Zinc-finger</keyword>
<evidence type="ECO:0000259" key="2">
    <source>
        <dbReference type="PROSITE" id="PS50966"/>
    </source>
</evidence>
<dbReference type="PROSITE" id="PS50966">
    <property type="entry name" value="ZF_SWIM"/>
    <property type="match status" value="1"/>
</dbReference>
<keyword evidence="4" id="KW-1185">Reference proteome</keyword>
<name>A0AA39C524_MICHY</name>
<sequence length="166" mass="19304">MSDPRFITGEVEFLNNEVSIKFMNCDCPAGTSHSCKHIAAILFYLNRNDIRQLETISSTDIKCLWKQQKGPSTEKFKPLPWKTFCCFKQGKQHNFSEIEEIEIRETFIKIDEKYLISRHNSRKRKHLTVLTKSKIACKSSQINITPQQHLSHSKIVINNACKSEEM</sequence>
<evidence type="ECO:0000313" key="4">
    <source>
        <dbReference type="Proteomes" id="UP001168972"/>
    </source>
</evidence>
<reference evidence="3" key="2">
    <citation type="submission" date="2023-03" db="EMBL/GenBank/DDBJ databases">
        <authorList>
            <person name="Inwood S.N."/>
            <person name="Skelly J.G."/>
            <person name="Guhlin J."/>
            <person name="Harrop T.W.R."/>
            <person name="Goldson S.G."/>
            <person name="Dearden P.K."/>
        </authorList>
    </citation>
    <scope>NUCLEOTIDE SEQUENCE</scope>
    <source>
        <strain evidence="3">Lincoln</strain>
        <tissue evidence="3">Whole body</tissue>
    </source>
</reference>
<protein>
    <recommendedName>
        <fullName evidence="2">SWIM-type domain-containing protein</fullName>
    </recommendedName>
</protein>
<feature type="non-terminal residue" evidence="3">
    <location>
        <position position="166"/>
    </location>
</feature>